<dbReference type="EMBL" id="LKTM01000382">
    <property type="protein sequence ID" value="KQH75298.1"/>
    <property type="molecule type" value="Genomic_DNA"/>
</dbReference>
<evidence type="ECO:0000313" key="1">
    <source>
        <dbReference type="EMBL" id="KQH75298.1"/>
    </source>
</evidence>
<evidence type="ECO:0000313" key="2">
    <source>
        <dbReference type="Proteomes" id="UP000051677"/>
    </source>
</evidence>
<proteinExistence type="predicted"/>
<dbReference type="OrthoDB" id="3196337at2"/>
<reference evidence="1 2" key="1">
    <citation type="submission" date="2015-10" db="EMBL/GenBank/DDBJ databases">
        <title>Mycobacterium gordonae draft genome assembly.</title>
        <authorList>
            <person name="Ustinova V."/>
            <person name="Smirnova T."/>
            <person name="Blagodatskikh K."/>
            <person name="Varlamov D."/>
            <person name="Larionova E."/>
            <person name="Chernousova L."/>
        </authorList>
    </citation>
    <scope>NUCLEOTIDE SEQUENCE [LARGE SCALE GENOMIC DNA]</scope>
    <source>
        <strain evidence="1 2">CTRI 14-8773</strain>
    </source>
</reference>
<accession>A0A0Q2LHP8</accession>
<protein>
    <submittedName>
        <fullName evidence="1">Uncharacterized protein</fullName>
    </submittedName>
</protein>
<dbReference type="Proteomes" id="UP000051677">
    <property type="component" value="Unassembled WGS sequence"/>
</dbReference>
<comment type="caution">
    <text evidence="1">The sequence shown here is derived from an EMBL/GenBank/DDBJ whole genome shotgun (WGS) entry which is preliminary data.</text>
</comment>
<sequence>MSIADRLHTEPLAIPRTAVTAPFPGIDTFDKALTAPGGFGARLRAARTAALGFRAEFAATGTPDSVRTHDLISLPYPTCYGLFRASINHTRH</sequence>
<organism evidence="1 2">
    <name type="scientific">Mycobacterium gordonae</name>
    <dbReference type="NCBI Taxonomy" id="1778"/>
    <lineage>
        <taxon>Bacteria</taxon>
        <taxon>Bacillati</taxon>
        <taxon>Actinomycetota</taxon>
        <taxon>Actinomycetes</taxon>
        <taxon>Mycobacteriales</taxon>
        <taxon>Mycobacteriaceae</taxon>
        <taxon>Mycobacterium</taxon>
    </lineage>
</organism>
<dbReference type="AlphaFoldDB" id="A0A0Q2LHP8"/>
<gene>
    <name evidence="1" type="ORF">AO501_24270</name>
</gene>
<name>A0A0Q2LHP8_MYCGO</name>
<dbReference type="RefSeq" id="WP_055581747.1">
    <property type="nucleotide sequence ID" value="NZ_LKTM01000382.1"/>
</dbReference>